<evidence type="ECO:0000313" key="1">
    <source>
        <dbReference type="EMBL" id="RPA75252.1"/>
    </source>
</evidence>
<name>A0A3N4HN49_ASCIM</name>
<keyword evidence="2" id="KW-1185">Reference proteome</keyword>
<reference evidence="1 2" key="1">
    <citation type="journal article" date="2018" name="Nat. Ecol. Evol.">
        <title>Pezizomycetes genomes reveal the molecular basis of ectomycorrhizal truffle lifestyle.</title>
        <authorList>
            <person name="Murat C."/>
            <person name="Payen T."/>
            <person name="Noel B."/>
            <person name="Kuo A."/>
            <person name="Morin E."/>
            <person name="Chen J."/>
            <person name="Kohler A."/>
            <person name="Krizsan K."/>
            <person name="Balestrini R."/>
            <person name="Da Silva C."/>
            <person name="Montanini B."/>
            <person name="Hainaut M."/>
            <person name="Levati E."/>
            <person name="Barry K.W."/>
            <person name="Belfiori B."/>
            <person name="Cichocki N."/>
            <person name="Clum A."/>
            <person name="Dockter R.B."/>
            <person name="Fauchery L."/>
            <person name="Guy J."/>
            <person name="Iotti M."/>
            <person name="Le Tacon F."/>
            <person name="Lindquist E.A."/>
            <person name="Lipzen A."/>
            <person name="Malagnac F."/>
            <person name="Mello A."/>
            <person name="Molinier V."/>
            <person name="Miyauchi S."/>
            <person name="Poulain J."/>
            <person name="Riccioni C."/>
            <person name="Rubini A."/>
            <person name="Sitrit Y."/>
            <person name="Splivallo R."/>
            <person name="Traeger S."/>
            <person name="Wang M."/>
            <person name="Zifcakova L."/>
            <person name="Wipf D."/>
            <person name="Zambonelli A."/>
            <person name="Paolocci F."/>
            <person name="Nowrousian M."/>
            <person name="Ottonello S."/>
            <person name="Baldrian P."/>
            <person name="Spatafora J.W."/>
            <person name="Henrissat B."/>
            <person name="Nagy L.G."/>
            <person name="Aury J.M."/>
            <person name="Wincker P."/>
            <person name="Grigoriev I.V."/>
            <person name="Bonfante P."/>
            <person name="Martin F.M."/>
        </authorList>
    </citation>
    <scope>NUCLEOTIDE SEQUENCE [LARGE SCALE GENOMIC DNA]</scope>
    <source>
        <strain evidence="1 2">RN42</strain>
    </source>
</reference>
<sequence>MEPDYGRNTFDFRIRFRVDLETLYSNERELCDSDEPHLLGTQHSPLDAHLLHLWMGLSKRPSLVRTRDSLNHGIDSLLRLIRNSFREDLFQELRFRDPVQMRPDNKYPEERYKLLIHLFIKLLEVLIAWAQEREVVTEKLRDIEKYRYEDRVELTEEVLLDYCTGENWHFEEHIEKILLYSTVIVFLNEAAAPSVDERIYWYLFDE</sequence>
<proteinExistence type="predicted"/>
<accession>A0A3N4HN49</accession>
<dbReference type="Proteomes" id="UP000275078">
    <property type="component" value="Unassembled WGS sequence"/>
</dbReference>
<organism evidence="1 2">
    <name type="scientific">Ascobolus immersus RN42</name>
    <dbReference type="NCBI Taxonomy" id="1160509"/>
    <lineage>
        <taxon>Eukaryota</taxon>
        <taxon>Fungi</taxon>
        <taxon>Dikarya</taxon>
        <taxon>Ascomycota</taxon>
        <taxon>Pezizomycotina</taxon>
        <taxon>Pezizomycetes</taxon>
        <taxon>Pezizales</taxon>
        <taxon>Ascobolaceae</taxon>
        <taxon>Ascobolus</taxon>
    </lineage>
</organism>
<gene>
    <name evidence="1" type="ORF">BJ508DRAFT_332296</name>
</gene>
<dbReference type="EMBL" id="ML119768">
    <property type="protein sequence ID" value="RPA75252.1"/>
    <property type="molecule type" value="Genomic_DNA"/>
</dbReference>
<protein>
    <submittedName>
        <fullName evidence="1">Uncharacterized protein</fullName>
    </submittedName>
</protein>
<evidence type="ECO:0000313" key="2">
    <source>
        <dbReference type="Proteomes" id="UP000275078"/>
    </source>
</evidence>
<dbReference type="AlphaFoldDB" id="A0A3N4HN49"/>